<protein>
    <submittedName>
        <fullName evidence="1">Uncharacterized protein</fullName>
    </submittedName>
</protein>
<proteinExistence type="predicted"/>
<organism evidence="1 2">
    <name type="scientific">Fontimonas thermophila</name>
    <dbReference type="NCBI Taxonomy" id="1076937"/>
    <lineage>
        <taxon>Bacteria</taxon>
        <taxon>Pseudomonadati</taxon>
        <taxon>Pseudomonadota</taxon>
        <taxon>Gammaproteobacteria</taxon>
        <taxon>Nevskiales</taxon>
        <taxon>Nevskiaceae</taxon>
        <taxon>Fontimonas</taxon>
    </lineage>
</organism>
<dbReference type="EMBL" id="FOOC01000021">
    <property type="protein sequence ID" value="SFF66893.1"/>
    <property type="molecule type" value="Genomic_DNA"/>
</dbReference>
<reference evidence="1 2" key="1">
    <citation type="submission" date="2016-10" db="EMBL/GenBank/DDBJ databases">
        <authorList>
            <person name="de Groot N.N."/>
        </authorList>
    </citation>
    <scope>NUCLEOTIDE SEQUENCE [LARGE SCALE GENOMIC DNA]</scope>
    <source>
        <strain evidence="1 2">DSM 23609</strain>
    </source>
</reference>
<dbReference type="STRING" id="1076937.SAMN04488120_12116"/>
<dbReference type="AlphaFoldDB" id="A0A1I2KK37"/>
<gene>
    <name evidence="1" type="ORF">SAMN04488120_12116</name>
</gene>
<evidence type="ECO:0000313" key="1">
    <source>
        <dbReference type="EMBL" id="SFF66893.1"/>
    </source>
</evidence>
<feature type="non-terminal residue" evidence="1">
    <location>
        <position position="64"/>
    </location>
</feature>
<keyword evidence="2" id="KW-1185">Reference proteome</keyword>
<evidence type="ECO:0000313" key="2">
    <source>
        <dbReference type="Proteomes" id="UP000199771"/>
    </source>
</evidence>
<accession>A0A1I2KK37</accession>
<sequence length="64" mass="7584">MRVQQIGWRIQGFCRVEPPPRIPEAVWFESRCRGQRSLLPIVSRFGFCWRDVPDRPQQSAMVEP</sequence>
<dbReference type="Proteomes" id="UP000199771">
    <property type="component" value="Unassembled WGS sequence"/>
</dbReference>
<name>A0A1I2KK37_9GAMM</name>